<dbReference type="CDD" id="cd03351">
    <property type="entry name" value="LbH_UDP-GlcNAc_AT"/>
    <property type="match status" value="1"/>
</dbReference>
<dbReference type="InterPro" id="IPR011004">
    <property type="entry name" value="Trimer_LpxA-like_sf"/>
</dbReference>
<comment type="caution">
    <text evidence="8">The sequence shown here is derived from an EMBL/GenBank/DDBJ whole genome shotgun (WGS) entry which is preliminary data.</text>
</comment>
<keyword evidence="5 6" id="KW-0012">Acyltransferase</keyword>
<keyword evidence="6" id="KW-0963">Cytoplasm</keyword>
<comment type="catalytic activity">
    <reaction evidence="6">
        <text>a (3R)-hydroxyacyl-[ACP] + UDP-N-acetyl-alpha-D-glucosamine = a UDP-3-O-[(3R)-3-hydroxyacyl]-N-acetyl-alpha-D-glucosamine + holo-[ACP]</text>
        <dbReference type="Rhea" id="RHEA:67812"/>
        <dbReference type="Rhea" id="RHEA-COMP:9685"/>
        <dbReference type="Rhea" id="RHEA-COMP:9945"/>
        <dbReference type="ChEBI" id="CHEBI:57705"/>
        <dbReference type="ChEBI" id="CHEBI:64479"/>
        <dbReference type="ChEBI" id="CHEBI:78827"/>
        <dbReference type="ChEBI" id="CHEBI:173225"/>
        <dbReference type="EC" id="2.3.1.129"/>
    </reaction>
</comment>
<dbReference type="Pfam" id="PF00132">
    <property type="entry name" value="Hexapep"/>
    <property type="match status" value="1"/>
</dbReference>
<organism evidence="8 9">
    <name type="scientific">Flavimaribacter sediminis</name>
    <dbReference type="NCBI Taxonomy" id="2865987"/>
    <lineage>
        <taxon>Bacteria</taxon>
        <taxon>Pseudomonadati</taxon>
        <taxon>Pseudomonadota</taxon>
        <taxon>Alphaproteobacteria</taxon>
        <taxon>Hyphomicrobiales</taxon>
        <taxon>Rhizobiaceae</taxon>
        <taxon>Flavimaribacter</taxon>
    </lineage>
</organism>
<keyword evidence="1 6" id="KW-0444">Lipid biosynthesis</keyword>
<dbReference type="Gene3D" id="2.160.10.10">
    <property type="entry name" value="Hexapeptide repeat proteins"/>
    <property type="match status" value="1"/>
</dbReference>
<comment type="subcellular location">
    <subcellularLocation>
        <location evidence="6">Cytoplasm</location>
    </subcellularLocation>
</comment>
<dbReference type="NCBIfam" id="TIGR01852">
    <property type="entry name" value="lipid_A_lpxA"/>
    <property type="match status" value="1"/>
</dbReference>
<keyword evidence="4 6" id="KW-0443">Lipid metabolism</keyword>
<reference evidence="8" key="1">
    <citation type="submission" date="2021-08" db="EMBL/GenBank/DDBJ databases">
        <title>Hoeflea bacterium WL0058 sp. nov., isolated from the sediment.</title>
        <authorList>
            <person name="Wang L."/>
            <person name="Zhang D."/>
        </authorList>
    </citation>
    <scope>NUCLEOTIDE SEQUENCE</scope>
    <source>
        <strain evidence="8">WL0058</strain>
    </source>
</reference>
<dbReference type="HAMAP" id="MF_00387">
    <property type="entry name" value="LpxA"/>
    <property type="match status" value="1"/>
</dbReference>
<comment type="pathway">
    <text evidence="6">Glycolipid biosynthesis; lipid IV(A) biosynthesis; lipid IV(A) from (3R)-3-hydroxytetradecanoyl-[acyl-carrier-protein] and UDP-N-acetyl-alpha-D-glucosamine: step 1/6.</text>
</comment>
<evidence type="ECO:0000256" key="3">
    <source>
        <dbReference type="ARBA" id="ARBA00022679"/>
    </source>
</evidence>
<dbReference type="Gene3D" id="1.20.1180.10">
    <property type="entry name" value="Udp N-acetylglucosamine O-acyltransferase, C-terminal domain"/>
    <property type="match status" value="1"/>
</dbReference>
<dbReference type="Pfam" id="PF13720">
    <property type="entry name" value="Acetyltransf_11"/>
    <property type="match status" value="1"/>
</dbReference>
<comment type="function">
    <text evidence="6">Involved in the biosynthesis of lipid A, a phosphorylated glycolipid that anchors the lipopolysaccharide to the outer membrane of the cell.</text>
</comment>
<evidence type="ECO:0000256" key="1">
    <source>
        <dbReference type="ARBA" id="ARBA00022516"/>
    </source>
</evidence>
<keyword evidence="9" id="KW-1185">Reference proteome</keyword>
<dbReference type="EMBL" id="JAICBX010000006">
    <property type="protein sequence ID" value="MBW8640453.1"/>
    <property type="molecule type" value="Genomic_DNA"/>
</dbReference>
<evidence type="ECO:0000256" key="2">
    <source>
        <dbReference type="ARBA" id="ARBA00022556"/>
    </source>
</evidence>
<dbReference type="GO" id="GO:0016020">
    <property type="term" value="C:membrane"/>
    <property type="evidence" value="ECO:0007669"/>
    <property type="project" value="GOC"/>
</dbReference>
<evidence type="ECO:0000313" key="9">
    <source>
        <dbReference type="Proteomes" id="UP001196509"/>
    </source>
</evidence>
<comment type="similarity">
    <text evidence="6">Belongs to the transferase hexapeptide repeat family. LpxA subfamily.</text>
</comment>
<dbReference type="RefSeq" id="WP_220231173.1">
    <property type="nucleotide sequence ID" value="NZ_JAICBX010000006.1"/>
</dbReference>
<evidence type="ECO:0000259" key="7">
    <source>
        <dbReference type="Pfam" id="PF13720"/>
    </source>
</evidence>
<dbReference type="InterPro" id="IPR001451">
    <property type="entry name" value="Hexapep"/>
</dbReference>
<dbReference type="PIRSF" id="PIRSF000456">
    <property type="entry name" value="UDP-GlcNAc_acltr"/>
    <property type="match status" value="1"/>
</dbReference>
<dbReference type="EC" id="2.3.1.129" evidence="6"/>
<dbReference type="SUPFAM" id="SSF51161">
    <property type="entry name" value="Trimeric LpxA-like enzymes"/>
    <property type="match status" value="1"/>
</dbReference>
<keyword evidence="6" id="KW-0677">Repeat</keyword>
<gene>
    <name evidence="6 8" type="primary">lpxA</name>
    <name evidence="8" type="ORF">K1W69_24895</name>
</gene>
<dbReference type="GO" id="GO:0009245">
    <property type="term" value="P:lipid A biosynthetic process"/>
    <property type="evidence" value="ECO:0007669"/>
    <property type="project" value="UniProtKB-UniRule"/>
</dbReference>
<dbReference type="InterPro" id="IPR029098">
    <property type="entry name" value="Acetyltransf_C"/>
</dbReference>
<proteinExistence type="inferred from homology"/>
<feature type="domain" description="UDP N-acetylglucosamine O-acyltransferase C-terminal" evidence="7">
    <location>
        <begin position="180"/>
        <end position="261"/>
    </location>
</feature>
<evidence type="ECO:0000256" key="6">
    <source>
        <dbReference type="HAMAP-Rule" id="MF_00387"/>
    </source>
</evidence>
<keyword evidence="2 6" id="KW-0441">Lipid A biosynthesis</keyword>
<dbReference type="AlphaFoldDB" id="A0AAE2ZU18"/>
<evidence type="ECO:0000256" key="5">
    <source>
        <dbReference type="ARBA" id="ARBA00023315"/>
    </source>
</evidence>
<dbReference type="InterPro" id="IPR010137">
    <property type="entry name" value="Lipid_A_LpxA"/>
</dbReference>
<dbReference type="GO" id="GO:0005737">
    <property type="term" value="C:cytoplasm"/>
    <property type="evidence" value="ECO:0007669"/>
    <property type="project" value="UniProtKB-SubCell"/>
</dbReference>
<sequence length="270" mass="28304">MISASAKIHPSSIVEDGASIGDNVSVGPFCHIGSRVTLADNIEVMSHVSILGRTTIGAGTRVFPGAVLGAEPQNVHYKGEDTELIIGSGCTIREGVTMHTGMPDAGGKTKVGDNSLFLAYSHVAHDCHIGSNVILSNNVMLGGHVVVGDRVIMGGGAAAHQFCRIGHHAFVGGLAACSNDVIPYGMLNGNPGILGGLNVIGMTRSGISKSDIHAVRRVYKMLFSGDAPINEVLKRIKPEYQGVEVLEDLFEFIEADSHRGLSSAAKARRN</sequence>
<evidence type="ECO:0000313" key="8">
    <source>
        <dbReference type="EMBL" id="MBW8640453.1"/>
    </source>
</evidence>
<protein>
    <recommendedName>
        <fullName evidence="6">Acyl-[acyl-carrier-protein]--UDP-N-acetylglucosamine O-acyltransferase</fullName>
        <shortName evidence="6">UDP-N-acetylglucosamine acyltransferase</shortName>
        <ecNumber evidence="6">2.3.1.129</ecNumber>
    </recommendedName>
</protein>
<evidence type="ECO:0000256" key="4">
    <source>
        <dbReference type="ARBA" id="ARBA00023098"/>
    </source>
</evidence>
<dbReference type="Proteomes" id="UP001196509">
    <property type="component" value="Unassembled WGS sequence"/>
</dbReference>
<dbReference type="InterPro" id="IPR037157">
    <property type="entry name" value="Acetyltransf_C_sf"/>
</dbReference>
<comment type="subunit">
    <text evidence="6">Homotrimer.</text>
</comment>
<dbReference type="GO" id="GO:0008780">
    <property type="term" value="F:acyl-[acyl-carrier-protein]-UDP-N-acetylglucosamine O-acyltransferase activity"/>
    <property type="evidence" value="ECO:0007669"/>
    <property type="project" value="UniProtKB-UniRule"/>
</dbReference>
<name>A0AAE2ZU18_9HYPH</name>
<dbReference type="PANTHER" id="PTHR43480:SF1">
    <property type="entry name" value="ACYL-[ACYL-CARRIER-PROTEIN]--UDP-N-ACETYLGLUCOSAMINE O-ACYLTRANSFERASE, MITOCHONDRIAL-RELATED"/>
    <property type="match status" value="1"/>
</dbReference>
<dbReference type="PANTHER" id="PTHR43480">
    <property type="entry name" value="ACYL-[ACYL-CARRIER-PROTEIN]--UDP-N-ACETYLGLUCOSAMINE O-ACYLTRANSFERASE"/>
    <property type="match status" value="1"/>
</dbReference>
<accession>A0AAE2ZU18</accession>
<dbReference type="NCBIfam" id="NF003657">
    <property type="entry name" value="PRK05289.1"/>
    <property type="match status" value="1"/>
</dbReference>
<keyword evidence="3 6" id="KW-0808">Transferase</keyword>